<dbReference type="InterPro" id="IPR036116">
    <property type="entry name" value="FN3_sf"/>
</dbReference>
<dbReference type="SUPFAM" id="SSF49265">
    <property type="entry name" value="Fibronectin type III"/>
    <property type="match status" value="1"/>
</dbReference>
<dbReference type="InterPro" id="IPR013320">
    <property type="entry name" value="ConA-like_dom_sf"/>
</dbReference>
<dbReference type="CDD" id="cd00063">
    <property type="entry name" value="FN3"/>
    <property type="match status" value="1"/>
</dbReference>
<comment type="caution">
    <text evidence="4">The sequence shown here is derived from an EMBL/GenBank/DDBJ whole genome shotgun (WGS) entry which is preliminary data.</text>
</comment>
<dbReference type="Proteomes" id="UP000034855">
    <property type="component" value="Unassembled WGS sequence"/>
</dbReference>
<keyword evidence="1" id="KW-0175">Coiled coil</keyword>
<dbReference type="InterPro" id="IPR013783">
    <property type="entry name" value="Ig-like_fold"/>
</dbReference>
<evidence type="ECO:0000313" key="4">
    <source>
        <dbReference type="EMBL" id="KKR35027.1"/>
    </source>
</evidence>
<evidence type="ECO:0000256" key="1">
    <source>
        <dbReference type="SAM" id="Coils"/>
    </source>
</evidence>
<gene>
    <name evidence="4" type="ORF">UT67_C0004G0016</name>
</gene>
<dbReference type="Pfam" id="PF00041">
    <property type="entry name" value="fn3"/>
    <property type="match status" value="1"/>
</dbReference>
<name>A0A0G0TAW1_9BACT</name>
<dbReference type="PROSITE" id="PS50853">
    <property type="entry name" value="FN3"/>
    <property type="match status" value="1"/>
</dbReference>
<dbReference type="Gene3D" id="2.60.120.200">
    <property type="match status" value="1"/>
</dbReference>
<dbReference type="EMBL" id="LBXR01000004">
    <property type="protein sequence ID" value="KKR35027.1"/>
    <property type="molecule type" value="Genomic_DNA"/>
</dbReference>
<dbReference type="AlphaFoldDB" id="A0A0G0TAW1"/>
<organism evidence="4 5">
    <name type="scientific">Candidatus Magasanikbacteria bacterium GW2011_GWA2_40_10</name>
    <dbReference type="NCBI Taxonomy" id="1619037"/>
    <lineage>
        <taxon>Bacteria</taxon>
        <taxon>Candidatus Magasanikiibacteriota</taxon>
    </lineage>
</organism>
<sequence length="994" mass="108416">MEKFLVNQRLAVGLAVLMAASLVSIIYALPGLAQTSTSSGDITPPSVPASVSATPLSTSSIQISWSASTDNVGISVYHVYRGGVQIETMIIPDSVFSYTDTGLSPGTSYSYTVAAQDPSNNISSQSSPVSGITPTLTTASTTLSAPTKPSIFTAYASDSNVGLYWEGNYPYPTPESEAKVYRRLQGNSSWTLIYSKNYNPAYISYDRYTDAGLANAIYEYHINFCNSGGCSVDSNTATVTVGGSTTATTLGPIGYWKFDGNGNNEISGGSSAVIVGNAAFNSSGGKLGGYLYIPTGADWAKIPYSSIFDLPNSFTIEFWFRQRADRSFLQDLVYKGTPINNYSFKIFRQLWNQYNFGPVMMGSTAANTGFWSSPTNSNQLSHGSWHHVVYTRNSSEAVSYLDGAVLYSLNFAQYSEYSGPVKTPANDIIIGDSAVDTDIDNLRIYNRALSFDEVLQNGGFSAQQQICALSAKQCSGSLLQECASDRFSWFTLQSCQYGCNSNTLSCNTATSPTSTTPPTSTTAPSVNTAPSPSLTPTPTQVIIPSLSSTSTPISSSTSTPIGQCLQAGGLWCYGDYPASLLGYCAPAKSACERGDQSPRAILPQPPAVNTRVEIQTMEQFLAERRAVLQDLRELERLVKRDIIEINTKQLKILKEKILSLKPKDKGYLSVLQAYQTQLINLQSDVPTSTELEHAIDPRQEAKALQQLKQGLRLFERHIATIEKKAAQIEKSKLTIDVAIKETISTAKDLARKVKEAKSYNDIRDIAEQIPDVGQALNDALPRLEELLRLPSVLRLADRRIADAAVAIKLAGSSAKRLKLDVSDELERMQTILAEAKSAAITVKTGGATENLQDMLQEQVFDKLDNIFDLADHIRAVTSVRQAVNRDTANVRRYEARLRRLKADSENRQTASELLGEFKTELASLKKLSAQKLTPDIGEQIIDRLNVMTYIKTDLEDTLGLSAPDATQKQIQRLFSSTNEKIKPFQVEQLEKGVL</sequence>
<evidence type="ECO:0000256" key="2">
    <source>
        <dbReference type="SAM" id="MobiDB-lite"/>
    </source>
</evidence>
<reference evidence="4 5" key="1">
    <citation type="journal article" date="2015" name="Nature">
        <title>rRNA introns, odd ribosomes, and small enigmatic genomes across a large radiation of phyla.</title>
        <authorList>
            <person name="Brown C.T."/>
            <person name="Hug L.A."/>
            <person name="Thomas B.C."/>
            <person name="Sharon I."/>
            <person name="Castelle C.J."/>
            <person name="Singh A."/>
            <person name="Wilkins M.J."/>
            <person name="Williams K.H."/>
            <person name="Banfield J.F."/>
        </authorList>
    </citation>
    <scope>NUCLEOTIDE SEQUENCE [LARGE SCALE GENOMIC DNA]</scope>
</reference>
<dbReference type="STRING" id="1619037.UT67_C0004G0016"/>
<dbReference type="SMART" id="SM00060">
    <property type="entry name" value="FN3"/>
    <property type="match status" value="1"/>
</dbReference>
<evidence type="ECO:0000259" key="3">
    <source>
        <dbReference type="PROSITE" id="PS50853"/>
    </source>
</evidence>
<feature type="domain" description="Fibronectin type-III" evidence="3">
    <location>
        <begin position="47"/>
        <end position="136"/>
    </location>
</feature>
<proteinExistence type="predicted"/>
<evidence type="ECO:0000313" key="5">
    <source>
        <dbReference type="Proteomes" id="UP000034855"/>
    </source>
</evidence>
<feature type="region of interest" description="Disordered" evidence="2">
    <location>
        <begin position="510"/>
        <end position="557"/>
    </location>
</feature>
<dbReference type="Gene3D" id="2.60.40.10">
    <property type="entry name" value="Immunoglobulins"/>
    <property type="match status" value="2"/>
</dbReference>
<protein>
    <submittedName>
        <fullName evidence="4">Cellulose 1,4-beta-cellobiosidase</fullName>
    </submittedName>
</protein>
<dbReference type="InterPro" id="IPR003961">
    <property type="entry name" value="FN3_dom"/>
</dbReference>
<dbReference type="SUPFAM" id="SSF49899">
    <property type="entry name" value="Concanavalin A-like lectins/glucanases"/>
    <property type="match status" value="1"/>
</dbReference>
<accession>A0A0G0TAW1</accession>
<feature type="coiled-coil region" evidence="1">
    <location>
        <begin position="883"/>
        <end position="910"/>
    </location>
</feature>
<dbReference type="Pfam" id="PF13385">
    <property type="entry name" value="Laminin_G_3"/>
    <property type="match status" value="1"/>
</dbReference>